<keyword evidence="1" id="KW-0413">Isomerase</keyword>
<evidence type="ECO:0000313" key="1">
    <source>
        <dbReference type="EMBL" id="RFZ78262.1"/>
    </source>
</evidence>
<name>A0A3E2NB98_9FIRM</name>
<accession>A0A3E2NB98</accession>
<proteinExistence type="predicted"/>
<protein>
    <submittedName>
        <fullName evidence="1">Peptidylprolyl isomerase</fullName>
    </submittedName>
</protein>
<comment type="caution">
    <text evidence="1">The sequence shown here is derived from an EMBL/GenBank/DDBJ whole genome shotgun (WGS) entry which is preliminary data.</text>
</comment>
<dbReference type="RefSeq" id="WP_117417635.1">
    <property type="nucleotide sequence ID" value="NZ_QOHO01000043.1"/>
</dbReference>
<sequence length="101" mass="11367">MEIKNLSQLKKSIAAGNIFIIKNHRVPEFIGQKRKGNVIQTNAIYTIVPNEPENRVTLANGGKGSWLEYGKASAWEFNNGICTLYNGEHKPENLVMSFVFE</sequence>
<dbReference type="GO" id="GO:0016853">
    <property type="term" value="F:isomerase activity"/>
    <property type="evidence" value="ECO:0007669"/>
    <property type="project" value="UniProtKB-KW"/>
</dbReference>
<organism evidence="1 2">
    <name type="scientific">Lacrimispora amygdalina</name>
    <dbReference type="NCBI Taxonomy" id="253257"/>
    <lineage>
        <taxon>Bacteria</taxon>
        <taxon>Bacillati</taxon>
        <taxon>Bacillota</taxon>
        <taxon>Clostridia</taxon>
        <taxon>Lachnospirales</taxon>
        <taxon>Lachnospiraceae</taxon>
        <taxon>Lacrimispora</taxon>
    </lineage>
</organism>
<dbReference type="Proteomes" id="UP000260680">
    <property type="component" value="Unassembled WGS sequence"/>
</dbReference>
<reference evidence="1 2" key="1">
    <citation type="submission" date="2018-07" db="EMBL/GenBank/DDBJ databases">
        <title>New species, Clostridium PI-S10-A1B.</title>
        <authorList>
            <person name="Krishna G."/>
            <person name="Summeta K."/>
            <person name="Shikha S."/>
            <person name="Prabhu P.B."/>
            <person name="Suresh K."/>
        </authorList>
    </citation>
    <scope>NUCLEOTIDE SEQUENCE [LARGE SCALE GENOMIC DNA]</scope>
    <source>
        <strain evidence="1 2">PI-S10-A1B</strain>
    </source>
</reference>
<dbReference type="AlphaFoldDB" id="A0A3E2NB98"/>
<dbReference type="OrthoDB" id="1912473at2"/>
<evidence type="ECO:0000313" key="2">
    <source>
        <dbReference type="Proteomes" id="UP000260680"/>
    </source>
</evidence>
<dbReference type="EMBL" id="QOHO01000043">
    <property type="protein sequence ID" value="RFZ78262.1"/>
    <property type="molecule type" value="Genomic_DNA"/>
</dbReference>
<gene>
    <name evidence="1" type="ORF">DS742_14205</name>
</gene>